<dbReference type="GO" id="GO:0016301">
    <property type="term" value="F:kinase activity"/>
    <property type="evidence" value="ECO:0007669"/>
    <property type="project" value="UniProtKB-KW"/>
</dbReference>
<dbReference type="GO" id="GO:0005524">
    <property type="term" value="F:ATP binding"/>
    <property type="evidence" value="ECO:0007669"/>
    <property type="project" value="UniProtKB-KW"/>
</dbReference>
<dbReference type="PANTHER" id="PTHR43085:SF1">
    <property type="entry name" value="PSEUDOURIDINE KINASE-RELATED"/>
    <property type="match status" value="1"/>
</dbReference>
<dbReference type="OrthoDB" id="9813569at2"/>
<evidence type="ECO:0000313" key="7">
    <source>
        <dbReference type="EMBL" id="GEM85357.1"/>
    </source>
</evidence>
<comment type="caution">
    <text evidence="7">The sequence shown here is derived from an EMBL/GenBank/DDBJ whole genome shotgun (WGS) entry which is preliminary data.</text>
</comment>
<dbReference type="EMBL" id="BJXL01000249">
    <property type="protein sequence ID" value="GEM85357.1"/>
    <property type="molecule type" value="Genomic_DNA"/>
</dbReference>
<evidence type="ECO:0000256" key="1">
    <source>
        <dbReference type="ARBA" id="ARBA00010688"/>
    </source>
</evidence>
<organism evidence="7 8">
    <name type="scientific">Meiothermus hypogaeus NBRC 106114</name>
    <dbReference type="NCBI Taxonomy" id="1227553"/>
    <lineage>
        <taxon>Bacteria</taxon>
        <taxon>Thermotogati</taxon>
        <taxon>Deinococcota</taxon>
        <taxon>Deinococci</taxon>
        <taxon>Thermales</taxon>
        <taxon>Thermaceae</taxon>
        <taxon>Meiothermus</taxon>
    </lineage>
</organism>
<comment type="similarity">
    <text evidence="1">Belongs to the carbohydrate kinase PfkB family.</text>
</comment>
<dbReference type="InterPro" id="IPR050306">
    <property type="entry name" value="PfkB_Carbo_kinase"/>
</dbReference>
<reference evidence="7 8" key="1">
    <citation type="submission" date="2019-07" db="EMBL/GenBank/DDBJ databases">
        <title>Whole genome shotgun sequence of Meiothermus hypogaeus NBRC 106114.</title>
        <authorList>
            <person name="Hosoyama A."/>
            <person name="Uohara A."/>
            <person name="Ohji S."/>
            <person name="Ichikawa N."/>
        </authorList>
    </citation>
    <scope>NUCLEOTIDE SEQUENCE [LARGE SCALE GENOMIC DNA]</scope>
    <source>
        <strain evidence="7 8">NBRC 106114</strain>
    </source>
</reference>
<dbReference type="InterPro" id="IPR029056">
    <property type="entry name" value="Ribokinase-like"/>
</dbReference>
<dbReference type="Pfam" id="PF00294">
    <property type="entry name" value="PfkB"/>
    <property type="match status" value="1"/>
</dbReference>
<feature type="domain" description="Carbohydrate kinase PfkB" evidence="6">
    <location>
        <begin position="2"/>
        <end position="301"/>
    </location>
</feature>
<dbReference type="SUPFAM" id="SSF53613">
    <property type="entry name" value="Ribokinase-like"/>
    <property type="match status" value="1"/>
</dbReference>
<dbReference type="Gene3D" id="3.40.1190.20">
    <property type="match status" value="1"/>
</dbReference>
<dbReference type="PANTHER" id="PTHR43085">
    <property type="entry name" value="HEXOKINASE FAMILY MEMBER"/>
    <property type="match status" value="1"/>
</dbReference>
<evidence type="ECO:0000313" key="8">
    <source>
        <dbReference type="Proteomes" id="UP000321197"/>
    </source>
</evidence>
<accession>A0A511R847</accession>
<evidence type="ECO:0000256" key="3">
    <source>
        <dbReference type="ARBA" id="ARBA00022741"/>
    </source>
</evidence>
<dbReference type="PROSITE" id="PS00583">
    <property type="entry name" value="PFKB_KINASES_1"/>
    <property type="match status" value="1"/>
</dbReference>
<dbReference type="CDD" id="cd01167">
    <property type="entry name" value="bac_FRK"/>
    <property type="match status" value="1"/>
</dbReference>
<dbReference type="Proteomes" id="UP000321197">
    <property type="component" value="Unassembled WGS sequence"/>
</dbReference>
<keyword evidence="3" id="KW-0547">Nucleotide-binding</keyword>
<name>A0A511R847_9DEIN</name>
<dbReference type="AlphaFoldDB" id="A0A511R847"/>
<keyword evidence="4 7" id="KW-0418">Kinase</keyword>
<protein>
    <submittedName>
        <fullName evidence="7">Fructokinase</fullName>
    </submittedName>
</protein>
<dbReference type="RefSeq" id="WP_119340722.1">
    <property type="nucleotide sequence ID" value="NZ_BJXL01000249.1"/>
</dbReference>
<keyword evidence="2" id="KW-0808">Transferase</keyword>
<dbReference type="InterPro" id="IPR002173">
    <property type="entry name" value="Carboh/pur_kinase_PfkB_CS"/>
</dbReference>
<evidence type="ECO:0000256" key="2">
    <source>
        <dbReference type="ARBA" id="ARBA00022679"/>
    </source>
</evidence>
<dbReference type="InterPro" id="IPR011611">
    <property type="entry name" value="PfkB_dom"/>
</dbReference>
<keyword evidence="5" id="KW-0067">ATP-binding</keyword>
<evidence type="ECO:0000259" key="6">
    <source>
        <dbReference type="Pfam" id="PF00294"/>
    </source>
</evidence>
<gene>
    <name evidence="7" type="ORF">MHY01S_35230</name>
</gene>
<sequence length="313" mass="34117">MIVLTGEVLVDLIGRNADSRASLAYTGRLGGSALNTASTLARLGAPTRFVSEVGQDFLGEWAIARIAERKIETRFIQQLPGVPTPLSVAEVDPEGNARFSFYRAFGSTQFSPDSAAMARAKWFHFGSLSAFEPRNIAGIENLLEIAREYDVLVSFDPNLHARPNETYWEQLRRYMPYVSVLKASLSDAQLLFPHAPNDPQVLLEHLVELGAPVTVLTLGATGAMAAFRTRMIRVPGVKVAVADTIGAGDAFMAGLIYGMMKQEIGSRMELLSWDGTQLPVILSSSNHLAAITCTVEGASPPEQPLHAWWERFG</sequence>
<evidence type="ECO:0000256" key="4">
    <source>
        <dbReference type="ARBA" id="ARBA00022777"/>
    </source>
</evidence>
<proteinExistence type="inferred from homology"/>
<dbReference type="PROSITE" id="PS00584">
    <property type="entry name" value="PFKB_KINASES_2"/>
    <property type="match status" value="1"/>
</dbReference>
<evidence type="ECO:0000256" key="5">
    <source>
        <dbReference type="ARBA" id="ARBA00022840"/>
    </source>
</evidence>